<feature type="compositionally biased region" description="Basic and acidic residues" evidence="1">
    <location>
        <begin position="187"/>
        <end position="202"/>
    </location>
</feature>
<gene>
    <name evidence="3" type="ORF">NBRC116598_18720</name>
</gene>
<evidence type="ECO:0000313" key="4">
    <source>
        <dbReference type="Proteomes" id="UP001441944"/>
    </source>
</evidence>
<dbReference type="Proteomes" id="UP001441944">
    <property type="component" value="Unassembled WGS sequence"/>
</dbReference>
<feature type="region of interest" description="Disordered" evidence="1">
    <location>
        <begin position="481"/>
        <end position="553"/>
    </location>
</feature>
<evidence type="ECO:0000313" key="3">
    <source>
        <dbReference type="EMBL" id="GAA6196428.1"/>
    </source>
</evidence>
<evidence type="ECO:0000256" key="2">
    <source>
        <dbReference type="SAM" id="Phobius"/>
    </source>
</evidence>
<feature type="region of interest" description="Disordered" evidence="1">
    <location>
        <begin position="175"/>
        <end position="443"/>
    </location>
</feature>
<name>A0ABQ0AKN1_9RHOB</name>
<protein>
    <recommendedName>
        <fullName evidence="5">Type IV pilus biogenesis protein PilP</fullName>
    </recommendedName>
</protein>
<comment type="caution">
    <text evidence="3">The sequence shown here is derived from an EMBL/GenBank/DDBJ whole genome shotgun (WGS) entry which is preliminary data.</text>
</comment>
<evidence type="ECO:0000256" key="1">
    <source>
        <dbReference type="SAM" id="MobiDB-lite"/>
    </source>
</evidence>
<feature type="transmembrane region" description="Helical" evidence="2">
    <location>
        <begin position="448"/>
        <end position="470"/>
    </location>
</feature>
<keyword evidence="2" id="KW-1133">Transmembrane helix</keyword>
<organism evidence="3 4">
    <name type="scientific">Pseudophaeobacter arcticus</name>
    <dbReference type="NCBI Taxonomy" id="385492"/>
    <lineage>
        <taxon>Bacteria</taxon>
        <taxon>Pseudomonadati</taxon>
        <taxon>Pseudomonadota</taxon>
        <taxon>Alphaproteobacteria</taxon>
        <taxon>Rhodobacterales</taxon>
        <taxon>Paracoccaceae</taxon>
        <taxon>Pseudophaeobacter</taxon>
    </lineage>
</organism>
<keyword evidence="4" id="KW-1185">Reference proteome</keyword>
<dbReference type="RefSeq" id="WP_353399256.1">
    <property type="nucleotide sequence ID" value="NZ_BAABWU010000006.1"/>
</dbReference>
<proteinExistence type="predicted"/>
<feature type="compositionally biased region" description="Acidic residues" evidence="1">
    <location>
        <begin position="226"/>
        <end position="237"/>
    </location>
</feature>
<dbReference type="EMBL" id="BAABWU010000006">
    <property type="protein sequence ID" value="GAA6196428.1"/>
    <property type="molecule type" value="Genomic_DNA"/>
</dbReference>
<accession>A0ABQ0AKN1</accession>
<feature type="compositionally biased region" description="Low complexity" evidence="1">
    <location>
        <begin position="254"/>
        <end position="316"/>
    </location>
</feature>
<reference evidence="3 4" key="1">
    <citation type="submission" date="2024-04" db="EMBL/GenBank/DDBJ databases">
        <title>Draft genome sequence of Pseudophaeobacter arcticus NBRC 116598.</title>
        <authorList>
            <person name="Miyakawa T."/>
            <person name="Kusuya Y."/>
            <person name="Miura T."/>
        </authorList>
    </citation>
    <scope>NUCLEOTIDE SEQUENCE [LARGE SCALE GENOMIC DNA]</scope>
    <source>
        <strain evidence="3 4">SU-CL00105</strain>
    </source>
</reference>
<evidence type="ECO:0008006" key="5">
    <source>
        <dbReference type="Google" id="ProtNLM"/>
    </source>
</evidence>
<keyword evidence="2" id="KW-0472">Membrane</keyword>
<feature type="compositionally biased region" description="Low complexity" evidence="1">
    <location>
        <begin position="341"/>
        <end position="412"/>
    </location>
</feature>
<keyword evidence="2" id="KW-0812">Transmembrane</keyword>
<sequence>MKPEFALSLSAEGIVLLHRAAGGWRNVGTVSLDSADLTADLAALKAKGDALAPEGLCKLIIPNEQIRYLTIETGISDLESRRRLARAALEGATPYAVSDLAFDLSEDGDQTHIAAVAYETLAEAESFALENGFAPASFVAIPGDSGFLGEPFFGAVPSMGETEITPDGIVVVDIGPAALPDPTPAEPVEKPASKNDAPKAAKDQVAAEPTLPKAPAALEPDSAQPDLDEDADSDAEDSGPIAGFTSRRRKSPQAKGSEAAKPASAKKPSDKSAAPSPGKPAPSVVAAAPVTTQAPKPGTKQAAATAAKPVAAPAGKSPTTAEPTKSAGHAQSAGPVPETGAPAVHSPAAPAAPAGAQAAASPKSTSPKSTSPSAASSSSASSSSASVKPVATAPGKTAKPSGSTSAPAAPATVHPNAPTISGAAAQAANSLNSSVDDKPGTIKGKPRFLGLILTAGLLLAMAAIAAFAMFSEGGLFFSSERPPLEQSLDTPLAPPAAGSTDQDPALAETPPTGTNAEPASPVDIPISEVETEPDSIAPQVSAIPSHPDPGVVELDDQAEPFETTSLDPAGAEIDTPLDASTGQPVLDALEGEAADPDQSDALSEAALYAATGIWQQVPQIAKAPALVSLDDIYVASIDNSDLSQDAVALPQAPLLTSDPEPDALSSPAAAGSDFDLDHQGLVTATPEGTLNPDGIMVYLGRPSVVPPPTPARTAPEDAGEAAENARLASLSLKRPRPRPSDLLERAERALLGGLSRAELARVRPRARPASLKTEEQENQPVSALAIATSKAPRDRPANFANLVDRATRQRATTTATTAAAAVAPQSVTPSIPSSASVARQATVTNAINLRRVNLIGVSGKPSNRQALVLMPSGRTRQVRVGDRLDGGTVVAISESQLQYQKRGTNKTLKLPGN</sequence>